<reference evidence="2" key="1">
    <citation type="submission" date="2015-06" db="UniProtKB">
        <authorList>
            <consortium name="EnsemblPlants"/>
        </authorList>
    </citation>
    <scope>IDENTIFICATION</scope>
</reference>
<keyword evidence="1" id="KW-0472">Membrane</keyword>
<dbReference type="AlphaFoldDB" id="I1R579"/>
<name>I1R579_ORYGL</name>
<sequence length="97" mass="11723">MNIVYKLTVIYIFFSLDVTFIICICILSAITFRIFLFFLFLFKQIIFRMCYWFCFNGFTFDSIFTENRREVTIINCSVIQCSRDMLILLACFRTRLI</sequence>
<evidence type="ECO:0000256" key="1">
    <source>
        <dbReference type="SAM" id="Phobius"/>
    </source>
</evidence>
<dbReference type="Proteomes" id="UP000007306">
    <property type="component" value="Chromosome 12"/>
</dbReference>
<reference evidence="2 3" key="2">
    <citation type="submission" date="2018-04" db="EMBL/GenBank/DDBJ databases">
        <title>OglaRS2 (Oryza glaberrima Reference Sequence Version 2).</title>
        <authorList>
            <person name="Zhang J."/>
            <person name="Kudrna D."/>
            <person name="Lee S."/>
            <person name="Talag J."/>
            <person name="Rajasekar S."/>
            <person name="Wing R.A."/>
        </authorList>
    </citation>
    <scope>NUCLEOTIDE SEQUENCE [LARGE SCALE GENOMIC DNA]</scope>
    <source>
        <strain evidence="2 3">cv. IRGC 96717</strain>
    </source>
</reference>
<dbReference type="EnsemblPlants" id="ORGLA12G0068500.1">
    <property type="protein sequence ID" value="ORGLA12G0068500.1"/>
    <property type="gene ID" value="ORGLA12G0068500"/>
</dbReference>
<dbReference type="HOGENOM" id="CLU_2416897_0_0_1"/>
<proteinExistence type="predicted"/>
<evidence type="ECO:0000313" key="2">
    <source>
        <dbReference type="EnsemblPlants" id="ORGLA12G0068500.1"/>
    </source>
</evidence>
<dbReference type="Gramene" id="ORGLA12G0068500.1">
    <property type="protein sequence ID" value="ORGLA12G0068500.1"/>
    <property type="gene ID" value="ORGLA12G0068500"/>
</dbReference>
<keyword evidence="3" id="KW-1185">Reference proteome</keyword>
<organism evidence="2 3">
    <name type="scientific">Oryza glaberrima</name>
    <name type="common">African rice</name>
    <dbReference type="NCBI Taxonomy" id="4538"/>
    <lineage>
        <taxon>Eukaryota</taxon>
        <taxon>Viridiplantae</taxon>
        <taxon>Streptophyta</taxon>
        <taxon>Embryophyta</taxon>
        <taxon>Tracheophyta</taxon>
        <taxon>Spermatophyta</taxon>
        <taxon>Magnoliopsida</taxon>
        <taxon>Liliopsida</taxon>
        <taxon>Poales</taxon>
        <taxon>Poaceae</taxon>
        <taxon>BOP clade</taxon>
        <taxon>Oryzoideae</taxon>
        <taxon>Oryzeae</taxon>
        <taxon>Oryzinae</taxon>
        <taxon>Oryza</taxon>
    </lineage>
</organism>
<keyword evidence="1" id="KW-1133">Transmembrane helix</keyword>
<protein>
    <submittedName>
        <fullName evidence="2">Uncharacterized protein</fullName>
    </submittedName>
</protein>
<feature type="transmembrane region" description="Helical" evidence="1">
    <location>
        <begin position="12"/>
        <end position="42"/>
    </location>
</feature>
<evidence type="ECO:0000313" key="3">
    <source>
        <dbReference type="Proteomes" id="UP000007306"/>
    </source>
</evidence>
<accession>I1R579</accession>
<keyword evidence="1" id="KW-0812">Transmembrane</keyword>